<dbReference type="EMBL" id="MDYQ01000072">
    <property type="protein sequence ID" value="PRP83970.1"/>
    <property type="molecule type" value="Genomic_DNA"/>
</dbReference>
<protein>
    <submittedName>
        <fullName evidence="1">Uncharacterized protein</fullName>
    </submittedName>
</protein>
<gene>
    <name evidence="1" type="ORF">PROFUN_08654</name>
</gene>
<keyword evidence="2" id="KW-1185">Reference proteome</keyword>
<sequence length="505" mass="58615">MFSDYKLKHQNDLIEPQMMRTRQEWMVTPGHPKSHLISCLLFVSSIRKTTTMDTAPPDTINAIQEHLDFLSIRRLMSTCRSYFTALEPFYWSRIKLTVCSDQPDIVSWLFNKKVLVEHVRELYIVEVSGVSDTVDVAPGFHECLSWFINVDKIHLNVNEWKNAHKIFEALKCKPREFSIHINNSPEMIDQTRALREFLHRGVRSINVSCPQPIDFLTEDDLQRFESICTPYTDRSLFTYRLPNLRKIELSEHLDLFNSFAALNPQITHVTNHNLWGIPPFGDLLPNLQHLVGAVDYGALMPMSDGRFRPMETFSLSRDATPPPASIWAAHSRLKSLSIHNGLPDYSHLPSSLTDLSIHRWSYVEVDKVLSQVANLRYLACVGSMGTETTSVPLPRPGTRLEQFQEVKNIPLLRWLNHPNCPSTIEIPIRCLSVQFTRDGFYCNTPWFVKRTNKLRWMICSLQGDRWVEAKEGSIWIFNEEQWERASLYLFLNDKRTDENPDYHAL</sequence>
<comment type="caution">
    <text evidence="1">The sequence shown here is derived from an EMBL/GenBank/DDBJ whole genome shotgun (WGS) entry which is preliminary data.</text>
</comment>
<dbReference type="Proteomes" id="UP000241769">
    <property type="component" value="Unassembled WGS sequence"/>
</dbReference>
<dbReference type="AlphaFoldDB" id="A0A2P6NJ38"/>
<evidence type="ECO:0000313" key="2">
    <source>
        <dbReference type="Proteomes" id="UP000241769"/>
    </source>
</evidence>
<dbReference type="OrthoDB" id="2520703at2759"/>
<proteinExistence type="predicted"/>
<accession>A0A2P6NJ38</accession>
<name>A0A2P6NJ38_9EUKA</name>
<dbReference type="InParanoid" id="A0A2P6NJ38"/>
<dbReference type="STRING" id="1890364.A0A2P6NJ38"/>
<reference evidence="1 2" key="1">
    <citation type="journal article" date="2018" name="Genome Biol. Evol.">
        <title>Multiple Roots of Fruiting Body Formation in Amoebozoa.</title>
        <authorList>
            <person name="Hillmann F."/>
            <person name="Forbes G."/>
            <person name="Novohradska S."/>
            <person name="Ferling I."/>
            <person name="Riege K."/>
            <person name="Groth M."/>
            <person name="Westermann M."/>
            <person name="Marz M."/>
            <person name="Spaller T."/>
            <person name="Winckler T."/>
            <person name="Schaap P."/>
            <person name="Glockner G."/>
        </authorList>
    </citation>
    <scope>NUCLEOTIDE SEQUENCE [LARGE SCALE GENOMIC DNA]</scope>
    <source>
        <strain evidence="1 2">Jena</strain>
    </source>
</reference>
<evidence type="ECO:0000313" key="1">
    <source>
        <dbReference type="EMBL" id="PRP83970.1"/>
    </source>
</evidence>
<organism evidence="1 2">
    <name type="scientific">Planoprotostelium fungivorum</name>
    <dbReference type="NCBI Taxonomy" id="1890364"/>
    <lineage>
        <taxon>Eukaryota</taxon>
        <taxon>Amoebozoa</taxon>
        <taxon>Evosea</taxon>
        <taxon>Variosea</taxon>
        <taxon>Cavosteliida</taxon>
        <taxon>Cavosteliaceae</taxon>
        <taxon>Planoprotostelium</taxon>
    </lineage>
</organism>
<dbReference type="SUPFAM" id="SSF52058">
    <property type="entry name" value="L domain-like"/>
    <property type="match status" value="1"/>
</dbReference>